<evidence type="ECO:0000313" key="4">
    <source>
        <dbReference type="Proteomes" id="UP000236165"/>
    </source>
</evidence>
<gene>
    <name evidence="2" type="ORF">BACWE_06350</name>
    <name evidence="3" type="ORF">I6G81_16010</name>
</gene>
<reference evidence="3 5" key="2">
    <citation type="submission" date="2020-12" db="EMBL/GenBank/DDBJ databases">
        <title>FDA dAtabase for Regulatory Grade micrObial Sequences (FDA-ARGOS): Supporting development and validation of Infectious Disease Dx tests.</title>
        <authorList>
            <person name="Nelson B."/>
            <person name="Plummer A."/>
            <person name="Tallon L."/>
            <person name="Sadzewicz L."/>
            <person name="Zhao X."/>
            <person name="Boylan J."/>
            <person name="Ott S."/>
            <person name="Bowen H."/>
            <person name="Vavikolanu K."/>
            <person name="Mehta A."/>
            <person name="Aluvathingal J."/>
            <person name="Nadendla S."/>
            <person name="Myers T."/>
            <person name="Yan Y."/>
            <person name="Sichtig H."/>
        </authorList>
    </citation>
    <scope>NUCLEOTIDE SEQUENCE [LARGE SCALE GENOMIC DNA]</scope>
    <source>
        <strain evidence="3 5">FDAARGOS_924</strain>
    </source>
</reference>
<dbReference type="SUPFAM" id="SSF109854">
    <property type="entry name" value="DinB/YfiT-like putative metalloenzymes"/>
    <property type="match status" value="1"/>
</dbReference>
<evidence type="ECO:0000313" key="5">
    <source>
        <dbReference type="Proteomes" id="UP000596196"/>
    </source>
</evidence>
<reference evidence="2 4" key="1">
    <citation type="submission" date="2016-10" db="EMBL/GenBank/DDBJ databases">
        <title>Genome Sequence of Bacillus weihenstephanensis GM6LP.</title>
        <authorList>
            <person name="Poehlein A."/>
            <person name="Wemheuer F."/>
            <person name="Hollensteiner J."/>
            <person name="Wemheuer B."/>
        </authorList>
    </citation>
    <scope>NUCLEOTIDE SEQUENCE [LARGE SCALE GENOMIC DNA]</scope>
    <source>
        <strain evidence="2 4">GM6LP</strain>
    </source>
</reference>
<dbReference type="KEGG" id="bmyo:BG05_2831"/>
<organism evidence="2 4">
    <name type="scientific">Bacillus mycoides</name>
    <dbReference type="NCBI Taxonomy" id="1405"/>
    <lineage>
        <taxon>Bacteria</taxon>
        <taxon>Bacillati</taxon>
        <taxon>Bacillota</taxon>
        <taxon>Bacilli</taxon>
        <taxon>Bacillales</taxon>
        <taxon>Bacillaceae</taxon>
        <taxon>Bacillus</taxon>
        <taxon>Bacillus cereus group</taxon>
    </lineage>
</organism>
<sequence length="156" mass="18400">MKRIDLFLNGLDSTFDKESWYAPFKHAIEGLTAEQAIWKPYGEATKTIWENVNHLIYYKERLAANLEDREWIHNLDGDETFYLTNQSNDDKEWKKVVERCENAQRNLRQALSAISEKELEQNSLEGKLLDIMLHDAYHTGQIIQLRKMQGSWPSNR</sequence>
<dbReference type="RefSeq" id="WP_002128104.1">
    <property type="nucleotide sequence ID" value="NZ_CP009692.1"/>
</dbReference>
<dbReference type="Proteomes" id="UP000236165">
    <property type="component" value="Unassembled WGS sequence"/>
</dbReference>
<dbReference type="InterPro" id="IPR024775">
    <property type="entry name" value="DinB-like"/>
</dbReference>
<dbReference type="Pfam" id="PF12867">
    <property type="entry name" value="DinB_2"/>
    <property type="match status" value="1"/>
</dbReference>
<dbReference type="Gene3D" id="1.20.120.450">
    <property type="entry name" value="dinb family like domain"/>
    <property type="match status" value="1"/>
</dbReference>
<evidence type="ECO:0000313" key="2">
    <source>
        <dbReference type="EMBL" id="PJN72469.1"/>
    </source>
</evidence>
<name>A0A084J0Z6_BACMY</name>
<dbReference type="InterPro" id="IPR034660">
    <property type="entry name" value="DinB/YfiT-like"/>
</dbReference>
<dbReference type="Proteomes" id="UP000596196">
    <property type="component" value="Chromosome"/>
</dbReference>
<accession>A0A084J0Z6</accession>
<keyword evidence="5" id="KW-1185">Reference proteome</keyword>
<evidence type="ECO:0000313" key="3">
    <source>
        <dbReference type="EMBL" id="QQA13936.1"/>
    </source>
</evidence>
<dbReference type="EMBL" id="MKZQ01000008">
    <property type="protein sequence ID" value="PJN72469.1"/>
    <property type="molecule type" value="Genomic_DNA"/>
</dbReference>
<evidence type="ECO:0000259" key="1">
    <source>
        <dbReference type="Pfam" id="PF12867"/>
    </source>
</evidence>
<protein>
    <submittedName>
        <fullName evidence="3">DinB family protein</fullName>
    </submittedName>
</protein>
<dbReference type="EMBL" id="CP065877">
    <property type="protein sequence ID" value="QQA13936.1"/>
    <property type="molecule type" value="Genomic_DNA"/>
</dbReference>
<proteinExistence type="predicted"/>
<dbReference type="AlphaFoldDB" id="A0A084J0Z6"/>
<dbReference type="OMA" id="IMLHDAY"/>
<feature type="domain" description="DinB-like" evidence="1">
    <location>
        <begin position="24"/>
        <end position="140"/>
    </location>
</feature>
<accession>A0A0B5SCT4</accession>